<evidence type="ECO:0000256" key="2">
    <source>
        <dbReference type="ARBA" id="ARBA00083313"/>
    </source>
</evidence>
<dbReference type="PROSITE" id="PS00720">
    <property type="entry name" value="RASGEF"/>
    <property type="match status" value="1"/>
</dbReference>
<gene>
    <name evidence="7" type="ORF">CLUMA_CG013275</name>
</gene>
<dbReference type="Pfam" id="PF00617">
    <property type="entry name" value="RasGEF"/>
    <property type="match status" value="1"/>
</dbReference>
<feature type="compositionally biased region" description="Polar residues" evidence="4">
    <location>
        <begin position="288"/>
        <end position="302"/>
    </location>
</feature>
<dbReference type="GO" id="GO:0005085">
    <property type="term" value="F:guanyl-nucleotide exchange factor activity"/>
    <property type="evidence" value="ECO:0007669"/>
    <property type="project" value="UniProtKB-KW"/>
</dbReference>
<protein>
    <recommendedName>
        <fullName evidence="2">CRK SH3-binding GNRP</fullName>
    </recommendedName>
</protein>
<dbReference type="PANTHER" id="PTHR23113:SF224">
    <property type="entry name" value="RAP GUANINE NUCLEOTIDE EXCHANGE FACTOR 1"/>
    <property type="match status" value="1"/>
</dbReference>
<dbReference type="InterPro" id="IPR000651">
    <property type="entry name" value="Ras-like_Gua-exchang_fac_N"/>
</dbReference>
<dbReference type="InterPro" id="IPR001895">
    <property type="entry name" value="RASGEF_cat_dom"/>
</dbReference>
<dbReference type="GO" id="GO:0007265">
    <property type="term" value="P:Ras protein signal transduction"/>
    <property type="evidence" value="ECO:0007669"/>
    <property type="project" value="TreeGrafter"/>
</dbReference>
<feature type="region of interest" description="Disordered" evidence="4">
    <location>
        <begin position="249"/>
        <end position="302"/>
    </location>
</feature>
<feature type="region of interest" description="Disordered" evidence="4">
    <location>
        <begin position="563"/>
        <end position="591"/>
    </location>
</feature>
<dbReference type="SMART" id="SM00229">
    <property type="entry name" value="RasGEFN"/>
    <property type="match status" value="1"/>
</dbReference>
<dbReference type="EMBL" id="CVRI01000054">
    <property type="protein sequence ID" value="CRK99982.1"/>
    <property type="molecule type" value="Genomic_DNA"/>
</dbReference>
<feature type="region of interest" description="Disordered" evidence="4">
    <location>
        <begin position="59"/>
        <end position="87"/>
    </location>
</feature>
<dbReference type="InterPro" id="IPR019804">
    <property type="entry name" value="Ras_G-nucl-exch_fac_CS"/>
</dbReference>
<dbReference type="PANTHER" id="PTHR23113">
    <property type="entry name" value="GUANINE NUCLEOTIDE EXCHANGE FACTOR"/>
    <property type="match status" value="1"/>
</dbReference>
<dbReference type="CDD" id="cd00155">
    <property type="entry name" value="RasGEF"/>
    <property type="match status" value="1"/>
</dbReference>
<dbReference type="STRING" id="568069.A0A1J1ILN1"/>
<dbReference type="InterPro" id="IPR023578">
    <property type="entry name" value="Ras_GEF_dom_sf"/>
</dbReference>
<keyword evidence="8" id="KW-1185">Reference proteome</keyword>
<feature type="region of interest" description="Disordered" evidence="4">
    <location>
        <begin position="1"/>
        <end position="42"/>
    </location>
</feature>
<dbReference type="PROSITE" id="PS50009">
    <property type="entry name" value="RASGEF_CAT"/>
    <property type="match status" value="1"/>
</dbReference>
<dbReference type="OrthoDB" id="25179at2759"/>
<organism evidence="7 8">
    <name type="scientific">Clunio marinus</name>
    <dbReference type="NCBI Taxonomy" id="568069"/>
    <lineage>
        <taxon>Eukaryota</taxon>
        <taxon>Metazoa</taxon>
        <taxon>Ecdysozoa</taxon>
        <taxon>Arthropoda</taxon>
        <taxon>Hexapoda</taxon>
        <taxon>Insecta</taxon>
        <taxon>Pterygota</taxon>
        <taxon>Neoptera</taxon>
        <taxon>Endopterygota</taxon>
        <taxon>Diptera</taxon>
        <taxon>Nematocera</taxon>
        <taxon>Chironomoidea</taxon>
        <taxon>Chironomidae</taxon>
        <taxon>Clunio</taxon>
    </lineage>
</organism>
<accession>A0A1J1ILN1</accession>
<evidence type="ECO:0000256" key="3">
    <source>
        <dbReference type="PROSITE-ProRule" id="PRU00168"/>
    </source>
</evidence>
<evidence type="ECO:0000259" key="5">
    <source>
        <dbReference type="PROSITE" id="PS50009"/>
    </source>
</evidence>
<reference evidence="7 8" key="1">
    <citation type="submission" date="2015-04" db="EMBL/GenBank/DDBJ databases">
        <authorList>
            <person name="Syromyatnikov M.Y."/>
            <person name="Popov V.N."/>
        </authorList>
    </citation>
    <scope>NUCLEOTIDE SEQUENCE [LARGE SCALE GENOMIC DNA]</scope>
</reference>
<dbReference type="Pfam" id="PF00618">
    <property type="entry name" value="RasGEF_N"/>
    <property type="match status" value="1"/>
</dbReference>
<feature type="region of interest" description="Disordered" evidence="4">
    <location>
        <begin position="400"/>
        <end position="431"/>
    </location>
</feature>
<evidence type="ECO:0000313" key="8">
    <source>
        <dbReference type="Proteomes" id="UP000183832"/>
    </source>
</evidence>
<dbReference type="SUPFAM" id="SSF48366">
    <property type="entry name" value="Ras GEF"/>
    <property type="match status" value="1"/>
</dbReference>
<evidence type="ECO:0000259" key="6">
    <source>
        <dbReference type="PROSITE" id="PS50212"/>
    </source>
</evidence>
<proteinExistence type="predicted"/>
<feature type="compositionally biased region" description="Polar residues" evidence="4">
    <location>
        <begin position="59"/>
        <end position="79"/>
    </location>
</feature>
<feature type="domain" description="N-terminal Ras-GEF" evidence="6">
    <location>
        <begin position="685"/>
        <end position="808"/>
    </location>
</feature>
<dbReference type="SMART" id="SM00147">
    <property type="entry name" value="RasGEF"/>
    <property type="match status" value="1"/>
</dbReference>
<dbReference type="CDD" id="cd06224">
    <property type="entry name" value="REM"/>
    <property type="match status" value="1"/>
</dbReference>
<dbReference type="Gene3D" id="1.20.870.10">
    <property type="entry name" value="Son of sevenless (SoS) protein Chain: S domain 1"/>
    <property type="match status" value="1"/>
</dbReference>
<evidence type="ECO:0000256" key="1">
    <source>
        <dbReference type="ARBA" id="ARBA00022658"/>
    </source>
</evidence>
<dbReference type="Proteomes" id="UP000183832">
    <property type="component" value="Unassembled WGS sequence"/>
</dbReference>
<keyword evidence="1 3" id="KW-0344">Guanine-nucleotide releasing factor</keyword>
<dbReference type="Gene3D" id="1.10.840.10">
    <property type="entry name" value="Ras guanine-nucleotide exchange factors catalytic domain"/>
    <property type="match status" value="1"/>
</dbReference>
<feature type="compositionally biased region" description="Low complexity" evidence="4">
    <location>
        <begin position="8"/>
        <end position="24"/>
    </location>
</feature>
<sequence>MNTKNSEDTSTFDTSNDSNFFNNEDQAESSEQKSNFRGTKIARRARSFKDDFFEKISQMRTPTNTISRSHSPKAKNTPNLIRDDSSKTTSYDLNYHARQVKHSLTHFKDVINKNKLEMLPGNVTIVLESIANIHSVLKAQKSNEHSSAIISATQQVFVSLGNLIKLCDDALISDNEENFIALNKETVTEIIESLDNAVNNLVNQAYKKADNNSNVRSKVELESESLEQRSSLPDIPLSKKEKIELQNAMHMQNSQSSESVLFGITPPPKPSKDHKPDAPPLPPKKKAFSTSDETDNIAQVSSQFHHDRRIDYRIDDFDRNTFDDRRSLESMQLPKIQQPNDFEVSSMGFKECKFEINQEFNSQVFQSISSDMNDIDNSFSFMSLNQSHKVMAEQNITSSESIFHSESSEHEQPPPLPVKTRSRSLRLEQPKSVYDNIEDNNRISLDTKASVTSSNSSLTSSLSARNETISENFFHHQSIVKNKYKSCIEPVRNFGMDVSDDNENPPPLPMKKKHMFQSVAYSVMAYMEIFGNASHSTHVTHDDATLVRHSMHSFSHNARLQSQSTSFQSSLMPKNSQFTPPALPPKKTKISSSNASLNSLVTPPVSPKIVNDNVFTSSKIEEKINNGPTMIDNNEAQNNIGTLNEDEIKDNGAVVLRKKPNESTNFMEELDVQSFLSFKRDSEEASDILMGGRVDALIIHATKNTAQKSSEAFGEAFLLTYRTFINPNDLIEKLIYRYTFFNCQNNDQKQRAAKESFSLLVRVVNDLTSPDLSTNLMEKLIQFVYDLVCGGELLMAKLLRVKLIEKSLLLKRKAQLGPNFLSSRPVMSNPPSLLDLKSTDIAEQMTILDAELFHKIEIPEVLIWAQEQCEERSPNLTLFTAHFNKLSYWTRTQILKQQDARDREKHVMKFIKIMKHLRKINNFNSYLALLSALDSAPIRRLEWQKNITEGLKEYCALIDSSSSFRAYRQALSETNPPCIPYIGLVLQDLTFVHIGNPDFLPGGSVNFSKRWQQYNIVINMKRFRNCSYAFKKNERIIGFFDNFDEYFDEDAMWQISEKIKPRGGKRVLSN</sequence>
<feature type="compositionally biased region" description="Polar residues" evidence="4">
    <location>
        <begin position="249"/>
        <end position="259"/>
    </location>
</feature>
<evidence type="ECO:0000313" key="7">
    <source>
        <dbReference type="EMBL" id="CRK99982.1"/>
    </source>
</evidence>
<dbReference type="InterPro" id="IPR008937">
    <property type="entry name" value="Ras-like_GEF"/>
</dbReference>
<dbReference type="GO" id="GO:0005886">
    <property type="term" value="C:plasma membrane"/>
    <property type="evidence" value="ECO:0007669"/>
    <property type="project" value="TreeGrafter"/>
</dbReference>
<dbReference type="InterPro" id="IPR036964">
    <property type="entry name" value="RASGEF_cat_dom_sf"/>
</dbReference>
<dbReference type="FunFam" id="1.10.840.10:FF:000009">
    <property type="entry name" value="rap guanine nucleotide exchange factor 1"/>
    <property type="match status" value="1"/>
</dbReference>
<feature type="domain" description="Ras-GEF" evidence="5">
    <location>
        <begin position="837"/>
        <end position="1062"/>
    </location>
</feature>
<dbReference type="AlphaFoldDB" id="A0A1J1ILN1"/>
<evidence type="ECO:0000256" key="4">
    <source>
        <dbReference type="SAM" id="MobiDB-lite"/>
    </source>
</evidence>
<name>A0A1J1ILN1_9DIPT</name>
<dbReference type="PROSITE" id="PS50212">
    <property type="entry name" value="RASGEF_NTER"/>
    <property type="match status" value="1"/>
</dbReference>